<proteinExistence type="predicted"/>
<sequence length="305" mass="33308">MNEVTEHILPPPDRLKESGITFSLAALLPVLFSLVLSLFAAAAGEGYEQAVWYRYLTYLVPQLCFALAAAVYFRRARHPFPAMYRGAKWYYYLIAVLMQFGLLFSLGELNTLFLSWLETLGYTSSAGSLPPLGGGWIVLTLFVVALLPAVFEETLFRGILARNMHDAGWGTAVTVLLSGALFSLFHGRPEQTIYQFLCGCCFALIAVRSGSVLPTVLSHFLNNALILVLSAFGLDAFTGTPRLVLTVLSALCLAGTHVFLIFFDRKRGRKGGAPRAGVFFLAAAVGIVICAVQWVSMLLLGFVHV</sequence>
<keyword evidence="1" id="KW-1133">Transmembrane helix</keyword>
<keyword evidence="1" id="KW-0812">Transmembrane</keyword>
<dbReference type="InterPro" id="IPR052710">
    <property type="entry name" value="CAAX_protease"/>
</dbReference>
<dbReference type="InterPro" id="IPR036259">
    <property type="entry name" value="MFS_trans_sf"/>
</dbReference>
<dbReference type="PANTHER" id="PTHR36435">
    <property type="entry name" value="SLR1288 PROTEIN"/>
    <property type="match status" value="1"/>
</dbReference>
<dbReference type="Proteomes" id="UP000824102">
    <property type="component" value="Unassembled WGS sequence"/>
</dbReference>
<dbReference type="InterPro" id="IPR003675">
    <property type="entry name" value="Rce1/LyrA-like_dom"/>
</dbReference>
<name>A0A9D2K0J5_9FIRM</name>
<keyword evidence="3" id="KW-0482">Metalloprotease</keyword>
<keyword evidence="3" id="KW-0378">Hydrolase</keyword>
<protein>
    <submittedName>
        <fullName evidence="3">CPBP family intramembrane metalloprotease</fullName>
    </submittedName>
</protein>
<feature type="transmembrane region" description="Helical" evidence="1">
    <location>
        <begin position="55"/>
        <end position="73"/>
    </location>
</feature>
<dbReference type="PANTHER" id="PTHR36435:SF1">
    <property type="entry name" value="CAAX AMINO TERMINAL PROTEASE FAMILY PROTEIN"/>
    <property type="match status" value="1"/>
</dbReference>
<dbReference type="GO" id="GO:0004175">
    <property type="term" value="F:endopeptidase activity"/>
    <property type="evidence" value="ECO:0007669"/>
    <property type="project" value="UniProtKB-ARBA"/>
</dbReference>
<dbReference type="GO" id="GO:0080120">
    <property type="term" value="P:CAAX-box protein maturation"/>
    <property type="evidence" value="ECO:0007669"/>
    <property type="project" value="UniProtKB-ARBA"/>
</dbReference>
<dbReference type="AlphaFoldDB" id="A0A9D2K0J5"/>
<organism evidence="3 4">
    <name type="scientific">Candidatus Gallimonas intestinavium</name>
    <dbReference type="NCBI Taxonomy" id="2838603"/>
    <lineage>
        <taxon>Bacteria</taxon>
        <taxon>Bacillati</taxon>
        <taxon>Bacillota</taxon>
        <taxon>Clostridia</taxon>
        <taxon>Candidatus Gallimonas</taxon>
    </lineage>
</organism>
<dbReference type="EMBL" id="DXBB01000115">
    <property type="protein sequence ID" value="HIZ73492.1"/>
    <property type="molecule type" value="Genomic_DNA"/>
</dbReference>
<accession>A0A9D2K0J5</accession>
<evidence type="ECO:0000256" key="1">
    <source>
        <dbReference type="SAM" id="Phobius"/>
    </source>
</evidence>
<feature type="domain" description="CAAX prenyl protease 2/Lysostaphin resistance protein A-like" evidence="2">
    <location>
        <begin position="136"/>
        <end position="225"/>
    </location>
</feature>
<feature type="transmembrane region" description="Helical" evidence="1">
    <location>
        <begin position="243"/>
        <end position="264"/>
    </location>
</feature>
<evidence type="ECO:0000313" key="4">
    <source>
        <dbReference type="Proteomes" id="UP000824102"/>
    </source>
</evidence>
<dbReference type="SUPFAM" id="SSF103473">
    <property type="entry name" value="MFS general substrate transporter"/>
    <property type="match status" value="1"/>
</dbReference>
<feature type="transmembrane region" description="Helical" evidence="1">
    <location>
        <begin position="276"/>
        <end position="303"/>
    </location>
</feature>
<feature type="transmembrane region" description="Helical" evidence="1">
    <location>
        <begin position="89"/>
        <end position="116"/>
    </location>
</feature>
<feature type="transmembrane region" description="Helical" evidence="1">
    <location>
        <begin position="193"/>
        <end position="213"/>
    </location>
</feature>
<evidence type="ECO:0000313" key="3">
    <source>
        <dbReference type="EMBL" id="HIZ73492.1"/>
    </source>
</evidence>
<reference evidence="3" key="1">
    <citation type="journal article" date="2021" name="PeerJ">
        <title>Extensive microbial diversity within the chicken gut microbiome revealed by metagenomics and culture.</title>
        <authorList>
            <person name="Gilroy R."/>
            <person name="Ravi A."/>
            <person name="Getino M."/>
            <person name="Pursley I."/>
            <person name="Horton D.L."/>
            <person name="Alikhan N.F."/>
            <person name="Baker D."/>
            <person name="Gharbi K."/>
            <person name="Hall N."/>
            <person name="Watson M."/>
            <person name="Adriaenssens E.M."/>
            <person name="Foster-Nyarko E."/>
            <person name="Jarju S."/>
            <person name="Secka A."/>
            <person name="Antonio M."/>
            <person name="Oren A."/>
            <person name="Chaudhuri R.R."/>
            <person name="La Ragione R."/>
            <person name="Hildebrand F."/>
            <person name="Pallen M.J."/>
        </authorList>
    </citation>
    <scope>NUCLEOTIDE SEQUENCE</scope>
    <source>
        <strain evidence="3">ChiW7-2402</strain>
    </source>
</reference>
<evidence type="ECO:0000259" key="2">
    <source>
        <dbReference type="Pfam" id="PF02517"/>
    </source>
</evidence>
<feature type="transmembrane region" description="Helical" evidence="1">
    <location>
        <begin position="20"/>
        <end position="43"/>
    </location>
</feature>
<gene>
    <name evidence="3" type="ORF">H9964_07915</name>
</gene>
<feature type="transmembrane region" description="Helical" evidence="1">
    <location>
        <begin position="167"/>
        <end position="187"/>
    </location>
</feature>
<keyword evidence="1" id="KW-0472">Membrane</keyword>
<keyword evidence="3" id="KW-0645">Protease</keyword>
<dbReference type="GO" id="GO:0008237">
    <property type="term" value="F:metallopeptidase activity"/>
    <property type="evidence" value="ECO:0007669"/>
    <property type="project" value="UniProtKB-KW"/>
</dbReference>
<reference evidence="3" key="2">
    <citation type="submission" date="2021-04" db="EMBL/GenBank/DDBJ databases">
        <authorList>
            <person name="Gilroy R."/>
        </authorList>
    </citation>
    <scope>NUCLEOTIDE SEQUENCE</scope>
    <source>
        <strain evidence="3">ChiW7-2402</strain>
    </source>
</reference>
<comment type="caution">
    <text evidence="3">The sequence shown here is derived from an EMBL/GenBank/DDBJ whole genome shotgun (WGS) entry which is preliminary data.</text>
</comment>
<dbReference type="Pfam" id="PF02517">
    <property type="entry name" value="Rce1-like"/>
    <property type="match status" value="1"/>
</dbReference>
<feature type="transmembrane region" description="Helical" evidence="1">
    <location>
        <begin position="136"/>
        <end position="155"/>
    </location>
</feature>
<feature type="transmembrane region" description="Helical" evidence="1">
    <location>
        <begin position="220"/>
        <end position="237"/>
    </location>
</feature>